<dbReference type="InterPro" id="IPR011990">
    <property type="entry name" value="TPR-like_helical_dom_sf"/>
</dbReference>
<name>A0A7N2RE61_QUELO</name>
<dbReference type="Gramene" id="QL12p004739:mrna">
    <property type="protein sequence ID" value="QL12p004739:mrna"/>
    <property type="gene ID" value="QL12p004739"/>
</dbReference>
<sequence>MKAVLIRTGSVPLLSPGSPRVALYLNDSISGVFTGEKSSVTSPKVSLHLDTNGRRDGGMRRAYSETDMIRSESGISRMSGVGSRSFPSIIPEEEYVSDSELGSRGLKTNGAGVWPEIGIPVEELEFSDGGGFDKGRKSGGGDNGIGNDEEKSKMAAYYLEMVKSNPGDSLLLRNYAKFLHEVVKDTVRAEEYYGRAILASPGDGELLSLYGRLIWETQRDGDRAKSYFDQAVYASPHDCMVLGSYAQFMWEAEEEEEEDENEESKDISGSSQSPAVVAGF</sequence>
<dbReference type="FunCoup" id="A0A7N2RE61">
    <property type="interactions" value="378"/>
</dbReference>
<feature type="compositionally biased region" description="Acidic residues" evidence="1">
    <location>
        <begin position="252"/>
        <end position="263"/>
    </location>
</feature>
<dbReference type="KEGG" id="qlo:115971817"/>
<dbReference type="OrthoDB" id="439046at2759"/>
<dbReference type="Proteomes" id="UP000594261">
    <property type="component" value="Chromosome 12"/>
</dbReference>
<dbReference type="PANTHER" id="PTHR26312:SF123">
    <property type="entry name" value="TETRATRICOPEPTIDE REPEAT (TPR)-LIKE SUPERFAMILY PROTEIN"/>
    <property type="match status" value="1"/>
</dbReference>
<evidence type="ECO:0000313" key="4">
    <source>
        <dbReference type="Proteomes" id="UP000594261"/>
    </source>
</evidence>
<evidence type="ECO:0000256" key="1">
    <source>
        <dbReference type="SAM" id="MobiDB-lite"/>
    </source>
</evidence>
<feature type="region of interest" description="Disordered" evidence="1">
    <location>
        <begin position="128"/>
        <end position="148"/>
    </location>
</feature>
<reference evidence="3" key="2">
    <citation type="submission" date="2021-01" db="UniProtKB">
        <authorList>
            <consortium name="EnsemblPlants"/>
        </authorList>
    </citation>
    <scope>IDENTIFICATION</scope>
</reference>
<dbReference type="EMBL" id="LRBV02000012">
    <property type="status" value="NOT_ANNOTATED_CDS"/>
    <property type="molecule type" value="Genomic_DNA"/>
</dbReference>
<proteinExistence type="predicted"/>
<dbReference type="EnsemblPlants" id="QL12p004739:mrna">
    <property type="protein sequence ID" value="QL12p004739:mrna"/>
    <property type="gene ID" value="QL12p004739"/>
</dbReference>
<dbReference type="RefSeq" id="XP_030947735.1">
    <property type="nucleotide sequence ID" value="XM_031091875.1"/>
</dbReference>
<evidence type="ECO:0000259" key="2">
    <source>
        <dbReference type="Pfam" id="PF25474"/>
    </source>
</evidence>
<dbReference type="Pfam" id="PF25474">
    <property type="entry name" value="TPR_TmcB"/>
    <property type="match status" value="1"/>
</dbReference>
<dbReference type="AlphaFoldDB" id="A0A7N2RE61"/>
<dbReference type="InParanoid" id="A0A7N2RE61"/>
<accession>A0A7N2RE61</accession>
<protein>
    <recommendedName>
        <fullName evidence="2">TmcB/TmcC TPR repeats domain-containing protein</fullName>
    </recommendedName>
</protein>
<organism evidence="3 4">
    <name type="scientific">Quercus lobata</name>
    <name type="common">Valley oak</name>
    <dbReference type="NCBI Taxonomy" id="97700"/>
    <lineage>
        <taxon>Eukaryota</taxon>
        <taxon>Viridiplantae</taxon>
        <taxon>Streptophyta</taxon>
        <taxon>Embryophyta</taxon>
        <taxon>Tracheophyta</taxon>
        <taxon>Spermatophyta</taxon>
        <taxon>Magnoliopsida</taxon>
        <taxon>eudicotyledons</taxon>
        <taxon>Gunneridae</taxon>
        <taxon>Pentapetalae</taxon>
        <taxon>rosids</taxon>
        <taxon>fabids</taxon>
        <taxon>Fagales</taxon>
        <taxon>Fagaceae</taxon>
        <taxon>Quercus</taxon>
    </lineage>
</organism>
<reference evidence="3 4" key="1">
    <citation type="journal article" date="2016" name="G3 (Bethesda)">
        <title>First Draft Assembly and Annotation of the Genome of a California Endemic Oak Quercus lobata Nee (Fagaceae).</title>
        <authorList>
            <person name="Sork V.L."/>
            <person name="Fitz-Gibbon S.T."/>
            <person name="Puiu D."/>
            <person name="Crepeau M."/>
            <person name="Gugger P.F."/>
            <person name="Sherman R."/>
            <person name="Stevens K."/>
            <person name="Langley C.H."/>
            <person name="Pellegrini M."/>
            <person name="Salzberg S.L."/>
        </authorList>
    </citation>
    <scope>NUCLEOTIDE SEQUENCE [LARGE SCALE GENOMIC DNA]</scope>
    <source>
        <strain evidence="3 4">cv. SW786</strain>
    </source>
</reference>
<dbReference type="InterPro" id="IPR057352">
    <property type="entry name" value="TPR_TmcB/C"/>
</dbReference>
<keyword evidence="4" id="KW-1185">Reference proteome</keyword>
<dbReference type="Gene3D" id="1.25.40.10">
    <property type="entry name" value="Tetratricopeptide repeat domain"/>
    <property type="match status" value="1"/>
</dbReference>
<dbReference type="GeneID" id="115971817"/>
<gene>
    <name evidence="3" type="primary">LOC115971817</name>
</gene>
<evidence type="ECO:0000313" key="3">
    <source>
        <dbReference type="EnsemblPlants" id="QL12p004739:mrna"/>
    </source>
</evidence>
<dbReference type="PANTHER" id="PTHR26312">
    <property type="entry name" value="TETRATRICOPEPTIDE REPEAT PROTEIN 5"/>
    <property type="match status" value="1"/>
</dbReference>
<dbReference type="SUPFAM" id="SSF48452">
    <property type="entry name" value="TPR-like"/>
    <property type="match status" value="1"/>
</dbReference>
<feature type="region of interest" description="Disordered" evidence="1">
    <location>
        <begin position="252"/>
        <end position="280"/>
    </location>
</feature>
<feature type="domain" description="TmcB/TmcC TPR repeats" evidence="2">
    <location>
        <begin position="152"/>
        <end position="196"/>
    </location>
</feature>
<dbReference type="OMA" id="FASFMWE"/>